<name>A0A6A5XEW6_9PLEO</name>
<dbReference type="Proteomes" id="UP000799778">
    <property type="component" value="Unassembled WGS sequence"/>
</dbReference>
<dbReference type="EMBL" id="ML978074">
    <property type="protein sequence ID" value="KAF2011357.1"/>
    <property type="molecule type" value="Genomic_DNA"/>
</dbReference>
<dbReference type="InterPro" id="IPR024079">
    <property type="entry name" value="MetalloPept_cat_dom_sf"/>
</dbReference>
<gene>
    <name evidence="2" type="ORF">BU24DRAFT_279584</name>
</gene>
<dbReference type="Gene3D" id="3.40.390.10">
    <property type="entry name" value="Collagenase (Catalytic Domain)"/>
    <property type="match status" value="1"/>
</dbReference>
<evidence type="ECO:0000256" key="1">
    <source>
        <dbReference type="SAM" id="SignalP"/>
    </source>
</evidence>
<dbReference type="GeneID" id="54280089"/>
<keyword evidence="3" id="KW-1185">Reference proteome</keyword>
<dbReference type="GO" id="GO:0008237">
    <property type="term" value="F:metallopeptidase activity"/>
    <property type="evidence" value="ECO:0007669"/>
    <property type="project" value="InterPro"/>
</dbReference>
<reference evidence="2" key="1">
    <citation type="journal article" date="2020" name="Stud. Mycol.">
        <title>101 Dothideomycetes genomes: a test case for predicting lifestyles and emergence of pathogens.</title>
        <authorList>
            <person name="Haridas S."/>
            <person name="Albert R."/>
            <person name="Binder M."/>
            <person name="Bloem J."/>
            <person name="Labutti K."/>
            <person name="Salamov A."/>
            <person name="Andreopoulos B."/>
            <person name="Baker S."/>
            <person name="Barry K."/>
            <person name="Bills G."/>
            <person name="Bluhm B."/>
            <person name="Cannon C."/>
            <person name="Castanera R."/>
            <person name="Culley D."/>
            <person name="Daum C."/>
            <person name="Ezra D."/>
            <person name="Gonzalez J."/>
            <person name="Henrissat B."/>
            <person name="Kuo A."/>
            <person name="Liang C."/>
            <person name="Lipzen A."/>
            <person name="Lutzoni F."/>
            <person name="Magnuson J."/>
            <person name="Mondo S."/>
            <person name="Nolan M."/>
            <person name="Ohm R."/>
            <person name="Pangilinan J."/>
            <person name="Park H.-J."/>
            <person name="Ramirez L."/>
            <person name="Alfaro M."/>
            <person name="Sun H."/>
            <person name="Tritt A."/>
            <person name="Yoshinaga Y."/>
            <person name="Zwiers L.-H."/>
            <person name="Turgeon B."/>
            <person name="Goodwin S."/>
            <person name="Spatafora J."/>
            <person name="Crous P."/>
            <person name="Grigoriev I."/>
        </authorList>
    </citation>
    <scope>NUCLEOTIDE SEQUENCE</scope>
    <source>
        <strain evidence="2">CBS 175.79</strain>
    </source>
</reference>
<organism evidence="2 3">
    <name type="scientific">Aaosphaeria arxii CBS 175.79</name>
    <dbReference type="NCBI Taxonomy" id="1450172"/>
    <lineage>
        <taxon>Eukaryota</taxon>
        <taxon>Fungi</taxon>
        <taxon>Dikarya</taxon>
        <taxon>Ascomycota</taxon>
        <taxon>Pezizomycotina</taxon>
        <taxon>Dothideomycetes</taxon>
        <taxon>Pleosporomycetidae</taxon>
        <taxon>Pleosporales</taxon>
        <taxon>Pleosporales incertae sedis</taxon>
        <taxon>Aaosphaeria</taxon>
    </lineage>
</organism>
<dbReference type="RefSeq" id="XP_033379696.1">
    <property type="nucleotide sequence ID" value="XM_033522692.1"/>
</dbReference>
<evidence type="ECO:0000313" key="2">
    <source>
        <dbReference type="EMBL" id="KAF2011357.1"/>
    </source>
</evidence>
<protein>
    <submittedName>
        <fullName evidence="2">Uncharacterized protein</fullName>
    </submittedName>
</protein>
<feature type="signal peptide" evidence="1">
    <location>
        <begin position="1"/>
        <end position="21"/>
    </location>
</feature>
<evidence type="ECO:0000313" key="3">
    <source>
        <dbReference type="Proteomes" id="UP000799778"/>
    </source>
</evidence>
<keyword evidence="1" id="KW-0732">Signal</keyword>
<feature type="chain" id="PRO_5025493199" evidence="1">
    <location>
        <begin position="22"/>
        <end position="655"/>
    </location>
</feature>
<dbReference type="AlphaFoldDB" id="A0A6A5XEW6"/>
<sequence length="655" mass="73654">MIFNGRIIHAALLLPVLGINAQETGSQEDVGEQPAAVFPNIADLKDLPFTFNTTCDDSRQRAIALAWQDVQSQIKLVNEAPSSDNVENISYQGNDLFGPATIKKLGGETRMKTVFQEIANRRWKITANCDASPTIVTDNEMCKKAGAWGGIYGTSGSINYAGASQPVMNSRIRKRDDNPEISMTFCNDFFSMSNLENHVYQTRVSGELRPVYGMYNLDAYHRNQATTLLRQMIHHLPRLEHLEDKITDLNVKLPFVNDNQAQSLWYQCYGAMCARILARVSKSEKHWSSLNADTYALYALSYYLQSNPTGNVQPEAFVYPWLPPVVNAVPGNGTPVLTSSNQGTFVVGLKQFTEGILHPNKGALTDLNTTTSEVPLASLEGAQMTTYEEYPKEFNDRFQNEVTNIYKNKSAINKNKVVKFECASAGDKRFKLGDLVKFTRQEGSDSARQFCEKYNPDNQWFERHVILPYIQKWRNESSDDKDFVSSVDYLKSNQRDFFVYSALELDNLRFTDAYRPDAVGSVFEGSNLKELVGNCTRTLESIMDNCDKDSQDGTFGGSVKVGNIFFDLVATRRQEDIPPRDLGEFRCAEVGPETLHLALEYQQDPSKTCQCSYSIFPDSKTIFCRPEGGCQNIKADDDRLEIDAVAMSRKAQKCQ</sequence>
<accession>A0A6A5XEW6</accession>
<dbReference type="OrthoDB" id="3796854at2759"/>
<proteinExistence type="predicted"/>